<feature type="compositionally biased region" description="Basic and acidic residues" evidence="1">
    <location>
        <begin position="20"/>
        <end position="29"/>
    </location>
</feature>
<sequence length="412" mass="45922">MDNEHGFVSPQDMLVPLNDVDPHPLKDPDHAVRATISDQTADTTTSTAKVAELHALASRPDKHHMEPINVSTRLSGASNSDRDITVPLNDLSFATYAMPKASQTVSKITQRQSTPYRSRRTSKTSERSGDLSLESARNQTEDDEADNQVGRKEEHPLGTAPVDDTWSVAVSFPSPPVTPNHNIAVHPLADTGATRLPEMTVTRPLTPRPKQREVFSTRGSSELGLSGALVNRPREIPNVDKENEHSSGRSSTDFWKTEDSWTDPFGFWLLCHHVTSRFTGPYHTSVPARHLVQRCPTPPSFSSMSYRNSEASNLSTEVSSQQPSSPVETGWKGAQVLARMEGKVDQGFSQRQGAKELFKKRRGNKRASRVCRKRRTSSIDLSDDEGSERAKRIIHYEDLRMNHQLAVEEVWD</sequence>
<feature type="compositionally biased region" description="Basic and acidic residues" evidence="1">
    <location>
        <begin position="234"/>
        <end position="247"/>
    </location>
</feature>
<feature type="compositionally biased region" description="Polar residues" evidence="1">
    <location>
        <begin position="101"/>
        <end position="116"/>
    </location>
</feature>
<comment type="caution">
    <text evidence="2">The sequence shown here is derived from an EMBL/GenBank/DDBJ whole genome shotgun (WGS) entry which is preliminary data.</text>
</comment>
<proteinExistence type="predicted"/>
<dbReference type="AlphaFoldDB" id="A0A1E3K066"/>
<dbReference type="RefSeq" id="XP_019034513.1">
    <property type="nucleotide sequence ID" value="XM_019173808.1"/>
</dbReference>
<protein>
    <recommendedName>
        <fullName evidence="4">BZIP domain-containing protein</fullName>
    </recommendedName>
</protein>
<feature type="region of interest" description="Disordered" evidence="1">
    <location>
        <begin position="56"/>
        <end position="82"/>
    </location>
</feature>
<dbReference type="OrthoDB" id="2573567at2759"/>
<feature type="region of interest" description="Disordered" evidence="1">
    <location>
        <begin position="1"/>
        <end position="29"/>
    </location>
</feature>
<dbReference type="EMBL" id="AWGH01000003">
    <property type="protein sequence ID" value="ODO06413.1"/>
    <property type="molecule type" value="Genomic_DNA"/>
</dbReference>
<evidence type="ECO:0000313" key="2">
    <source>
        <dbReference type="EMBL" id="ODO06413.1"/>
    </source>
</evidence>
<dbReference type="GeneID" id="30190858"/>
<feature type="compositionally biased region" description="Polar residues" evidence="1">
    <location>
        <begin position="69"/>
        <end position="79"/>
    </location>
</feature>
<accession>A0A1E3K066</accession>
<reference evidence="2 3" key="1">
    <citation type="submission" date="2016-06" db="EMBL/GenBank/DDBJ databases">
        <title>Evolution of pathogenesis and genome organization in the Tremellales.</title>
        <authorList>
            <person name="Cuomo C."/>
            <person name="Litvintseva A."/>
            <person name="Heitman J."/>
            <person name="Chen Y."/>
            <person name="Sun S."/>
            <person name="Springer D."/>
            <person name="Dromer F."/>
            <person name="Young S."/>
            <person name="Zeng Q."/>
            <person name="Chapman S."/>
            <person name="Gujja S."/>
            <person name="Saif S."/>
            <person name="Birren B."/>
        </authorList>
    </citation>
    <scope>NUCLEOTIDE SEQUENCE [LARGE SCALE GENOMIC DNA]</scope>
    <source>
        <strain evidence="2 3">CBS 7118</strain>
    </source>
</reference>
<keyword evidence="3" id="KW-1185">Reference proteome</keyword>
<gene>
    <name evidence="2" type="ORF">L198_01645</name>
</gene>
<evidence type="ECO:0008006" key="4">
    <source>
        <dbReference type="Google" id="ProtNLM"/>
    </source>
</evidence>
<dbReference type="Proteomes" id="UP000094819">
    <property type="component" value="Unassembled WGS sequence"/>
</dbReference>
<evidence type="ECO:0000256" key="1">
    <source>
        <dbReference type="SAM" id="MobiDB-lite"/>
    </source>
</evidence>
<name>A0A1E3K066_9TREE</name>
<feature type="region of interest" description="Disordered" evidence="1">
    <location>
        <begin position="100"/>
        <end position="166"/>
    </location>
</feature>
<organism evidence="2 3">
    <name type="scientific">Cryptococcus wingfieldii CBS 7118</name>
    <dbReference type="NCBI Taxonomy" id="1295528"/>
    <lineage>
        <taxon>Eukaryota</taxon>
        <taxon>Fungi</taxon>
        <taxon>Dikarya</taxon>
        <taxon>Basidiomycota</taxon>
        <taxon>Agaricomycotina</taxon>
        <taxon>Tremellomycetes</taxon>
        <taxon>Tremellales</taxon>
        <taxon>Cryptococcaceae</taxon>
        <taxon>Cryptococcus</taxon>
    </lineage>
</organism>
<feature type="region of interest" description="Disordered" evidence="1">
    <location>
        <begin position="234"/>
        <end position="254"/>
    </location>
</feature>
<evidence type="ECO:0000313" key="3">
    <source>
        <dbReference type="Proteomes" id="UP000094819"/>
    </source>
</evidence>